<evidence type="ECO:0000313" key="3">
    <source>
        <dbReference type="EMBL" id="CAB4915429.1"/>
    </source>
</evidence>
<feature type="domain" description="SGNH hydrolase-type esterase" evidence="2">
    <location>
        <begin position="91"/>
        <end position="329"/>
    </location>
</feature>
<dbReference type="EMBL" id="CAFBMK010000078">
    <property type="protein sequence ID" value="CAB4915429.1"/>
    <property type="molecule type" value="Genomic_DNA"/>
</dbReference>
<evidence type="ECO:0000259" key="2">
    <source>
        <dbReference type="Pfam" id="PF13472"/>
    </source>
</evidence>
<feature type="compositionally biased region" description="Basic residues" evidence="1">
    <location>
        <begin position="23"/>
        <end position="36"/>
    </location>
</feature>
<dbReference type="InterPro" id="IPR013830">
    <property type="entry name" value="SGNH_hydro"/>
</dbReference>
<dbReference type="CDD" id="cd00229">
    <property type="entry name" value="SGNH_hydrolase"/>
    <property type="match status" value="1"/>
</dbReference>
<evidence type="ECO:0000256" key="1">
    <source>
        <dbReference type="SAM" id="MobiDB-lite"/>
    </source>
</evidence>
<feature type="region of interest" description="Disordered" evidence="1">
    <location>
        <begin position="1"/>
        <end position="36"/>
    </location>
</feature>
<dbReference type="PANTHER" id="PTHR30383:SF5">
    <property type="entry name" value="SGNH HYDROLASE-TYPE ESTERASE DOMAIN-CONTAINING PROTEIN"/>
    <property type="match status" value="1"/>
</dbReference>
<name>A0A6J7HII4_9ZZZZ</name>
<dbReference type="Gene3D" id="3.40.50.1110">
    <property type="entry name" value="SGNH hydrolase"/>
    <property type="match status" value="1"/>
</dbReference>
<reference evidence="3" key="1">
    <citation type="submission" date="2020-05" db="EMBL/GenBank/DDBJ databases">
        <authorList>
            <person name="Chiriac C."/>
            <person name="Salcher M."/>
            <person name="Ghai R."/>
            <person name="Kavagutti S V."/>
        </authorList>
    </citation>
    <scope>NUCLEOTIDE SEQUENCE</scope>
</reference>
<dbReference type="InterPro" id="IPR036514">
    <property type="entry name" value="SGNH_hydro_sf"/>
</dbReference>
<feature type="region of interest" description="Disordered" evidence="1">
    <location>
        <begin position="56"/>
        <end position="75"/>
    </location>
</feature>
<gene>
    <name evidence="3" type="ORF">UFOPK3564_01533</name>
</gene>
<protein>
    <submittedName>
        <fullName evidence="3">Unannotated protein</fullName>
    </submittedName>
</protein>
<proteinExistence type="predicted"/>
<sequence>MTGGATPGPPAAAGPAALDRVRGARPRSVRGRRRPRAGTALTAVVVALAVLATGCGGDEQGGPPPPATTTVAGDPALATPDPRAAGTAYLALGDSLAQGVQRKDGTFGTTREGYPDQLAARLRDAGLPVALSRVGCSGATVGSLLDGGRECGPAAPEGPPYENRDAATSQLAYAEGYLRARGDRPTLVTIDIGANDLIGCAGVDPARVRSCFADGLPEVRTRLREVARRLQDAAGSRTVLAAMTYYDPALALVRQPLAREAATAFHDIVRRQANPTIRRTFAAEDFVVARVDRAFDSDGPATDAAVETACRLTRLCGAGADFHPNAEGYGVIADAFLGVVREPVRRVAG</sequence>
<dbReference type="AlphaFoldDB" id="A0A6J7HII4"/>
<dbReference type="SUPFAM" id="SSF52266">
    <property type="entry name" value="SGNH hydrolase"/>
    <property type="match status" value="1"/>
</dbReference>
<dbReference type="PANTHER" id="PTHR30383">
    <property type="entry name" value="THIOESTERASE 1/PROTEASE 1/LYSOPHOSPHOLIPASE L1"/>
    <property type="match status" value="1"/>
</dbReference>
<dbReference type="GO" id="GO:0004622">
    <property type="term" value="F:phosphatidylcholine lysophospholipase activity"/>
    <property type="evidence" value="ECO:0007669"/>
    <property type="project" value="TreeGrafter"/>
</dbReference>
<accession>A0A6J7HII4</accession>
<dbReference type="InterPro" id="IPR051532">
    <property type="entry name" value="Ester_Hydrolysis_Enzymes"/>
</dbReference>
<organism evidence="3">
    <name type="scientific">freshwater metagenome</name>
    <dbReference type="NCBI Taxonomy" id="449393"/>
    <lineage>
        <taxon>unclassified sequences</taxon>
        <taxon>metagenomes</taxon>
        <taxon>ecological metagenomes</taxon>
    </lineage>
</organism>
<dbReference type="Pfam" id="PF13472">
    <property type="entry name" value="Lipase_GDSL_2"/>
    <property type="match status" value="1"/>
</dbReference>